<feature type="compositionally biased region" description="Low complexity" evidence="6">
    <location>
        <begin position="382"/>
        <end position="399"/>
    </location>
</feature>
<dbReference type="PANTHER" id="PTHR10963">
    <property type="entry name" value="GLYCOSYL HYDROLASE-RELATED"/>
    <property type="match status" value="1"/>
</dbReference>
<dbReference type="PANTHER" id="PTHR10963:SF24">
    <property type="entry name" value="GLYCOSIDASE C21B10.07-RELATED"/>
    <property type="match status" value="1"/>
</dbReference>
<dbReference type="Gene3D" id="2.60.120.200">
    <property type="match status" value="1"/>
</dbReference>
<feature type="compositionally biased region" description="Basic residues" evidence="6">
    <location>
        <begin position="624"/>
        <end position="639"/>
    </location>
</feature>
<dbReference type="OrthoDB" id="192832at2759"/>
<dbReference type="GO" id="GO:0009251">
    <property type="term" value="P:glucan catabolic process"/>
    <property type="evidence" value="ECO:0007669"/>
    <property type="project" value="TreeGrafter"/>
</dbReference>
<evidence type="ECO:0000259" key="8">
    <source>
        <dbReference type="PROSITE" id="PS51762"/>
    </source>
</evidence>
<comment type="similarity">
    <text evidence="2">Belongs to the glycosyl hydrolase 16 family.</text>
</comment>
<feature type="compositionally biased region" description="Polar residues" evidence="6">
    <location>
        <begin position="347"/>
        <end position="373"/>
    </location>
</feature>
<dbReference type="EMBL" id="ML986484">
    <property type="protein sequence ID" value="KAF2281362.1"/>
    <property type="molecule type" value="Genomic_DNA"/>
</dbReference>
<evidence type="ECO:0000256" key="6">
    <source>
        <dbReference type="SAM" id="MobiDB-lite"/>
    </source>
</evidence>
<evidence type="ECO:0000256" key="3">
    <source>
        <dbReference type="ARBA" id="ARBA00012599"/>
    </source>
</evidence>
<proteinExistence type="inferred from homology"/>
<dbReference type="Pfam" id="PF26113">
    <property type="entry name" value="GH16_XgeA"/>
    <property type="match status" value="1"/>
</dbReference>
<accession>A0A6A6JXL6</accession>
<evidence type="ECO:0000256" key="1">
    <source>
        <dbReference type="ARBA" id="ARBA00000124"/>
    </source>
</evidence>
<dbReference type="AlphaFoldDB" id="A0A6A6JXL6"/>
<comment type="catalytic activity">
    <reaction evidence="1">
        <text>Endohydrolysis of (1-&gt;3)- or (1-&gt;4)-linkages in beta-D-glucans when the glucose residue whose reducing group is involved in the linkage to be hydrolyzed is itself substituted at C-3.</text>
        <dbReference type="EC" id="3.2.1.6"/>
    </reaction>
</comment>
<feature type="compositionally biased region" description="Polar residues" evidence="6">
    <location>
        <begin position="557"/>
        <end position="566"/>
    </location>
</feature>
<dbReference type="PROSITE" id="PS51762">
    <property type="entry name" value="GH16_2"/>
    <property type="match status" value="1"/>
</dbReference>
<dbReference type="EC" id="3.2.1.6" evidence="3"/>
<feature type="compositionally biased region" description="Polar residues" evidence="6">
    <location>
        <begin position="602"/>
        <end position="621"/>
    </location>
</feature>
<evidence type="ECO:0000256" key="2">
    <source>
        <dbReference type="ARBA" id="ARBA00006865"/>
    </source>
</evidence>
<feature type="compositionally biased region" description="Low complexity" evidence="6">
    <location>
        <begin position="532"/>
        <end position="545"/>
    </location>
</feature>
<dbReference type="InterPro" id="IPR013320">
    <property type="entry name" value="ConA-like_dom_sf"/>
</dbReference>
<dbReference type="GeneID" id="54547481"/>
<dbReference type="SUPFAM" id="SSF49899">
    <property type="entry name" value="Concanavalin A-like lectins/glucanases"/>
    <property type="match status" value="1"/>
</dbReference>
<organism evidence="9 10">
    <name type="scientific">Westerdykella ornata</name>
    <dbReference type="NCBI Taxonomy" id="318751"/>
    <lineage>
        <taxon>Eukaryota</taxon>
        <taxon>Fungi</taxon>
        <taxon>Dikarya</taxon>
        <taxon>Ascomycota</taxon>
        <taxon>Pezizomycotina</taxon>
        <taxon>Dothideomycetes</taxon>
        <taxon>Pleosporomycetidae</taxon>
        <taxon>Pleosporales</taxon>
        <taxon>Sporormiaceae</taxon>
        <taxon>Westerdykella</taxon>
    </lineage>
</organism>
<feature type="region of interest" description="Disordered" evidence="6">
    <location>
        <begin position="316"/>
        <end position="639"/>
    </location>
</feature>
<gene>
    <name evidence="9" type="ORF">EI97DRAFT_27378</name>
</gene>
<feature type="compositionally biased region" description="Low complexity" evidence="6">
    <location>
        <begin position="501"/>
        <end position="525"/>
    </location>
</feature>
<evidence type="ECO:0000313" key="9">
    <source>
        <dbReference type="EMBL" id="KAF2281362.1"/>
    </source>
</evidence>
<feature type="compositionally biased region" description="Gly residues" evidence="6">
    <location>
        <begin position="450"/>
        <end position="462"/>
    </location>
</feature>
<dbReference type="InterPro" id="IPR050546">
    <property type="entry name" value="Glycosyl_Hydrlase_16"/>
</dbReference>
<keyword evidence="10" id="KW-1185">Reference proteome</keyword>
<dbReference type="InterPro" id="IPR000757">
    <property type="entry name" value="Beta-glucanase-like"/>
</dbReference>
<evidence type="ECO:0000256" key="4">
    <source>
        <dbReference type="ARBA" id="ARBA00022801"/>
    </source>
</evidence>
<feature type="compositionally biased region" description="Polar residues" evidence="6">
    <location>
        <begin position="474"/>
        <end position="500"/>
    </location>
</feature>
<feature type="domain" description="GH16" evidence="8">
    <location>
        <begin position="34"/>
        <end position="280"/>
    </location>
</feature>
<feature type="chain" id="PRO_5025446262" description="endo-1,3(4)-beta-glucanase" evidence="7">
    <location>
        <begin position="19"/>
        <end position="639"/>
    </location>
</feature>
<evidence type="ECO:0000256" key="5">
    <source>
        <dbReference type="ARBA" id="ARBA00023295"/>
    </source>
</evidence>
<sequence>MHFSTFLSGAALLRLSIAGYVLEDDYMKDFFGSFDFFTAPDPTQGFVQYVDQSLAQQMGLINSSSTGPITLAVDSTKVTPQGRPSVRLSSKKTYNSGLLVVLDVSHMPTGCGTWPAFWMVGPNWPFNGEIDILEGVNDQQGNAMTLHTGPGCSISTSPGAFTGEARTDNCDIHAPDQLPNAGCSIESPSTQSYGAGLNEIQGGVYATLWTDEAISVYFFPRTAIPADVLGDAPDPSSWGTPMARFAGAGCDVGSVFRDQQIVIDTTFCGVWAGAVWGQSETCKAKAATCEDYVRDHPEAFGEAYWSINALRVYRDDGEGVEPEPSEPVPSSTAPSLIPSGGVPVESPGQTSSAPGQTSPLSSGKPIQTTTKSVVDTPFSLPTNATSTSSVRSASRTPTAPSATGTPVPPTSIAPSVPSAAPPQSTLTSTTTSQNQPSAAPKPLPTNAPGAGAGAGAGAGNGPLQGFQWPLGPQQDDNSGNPPSLIQTAPTSTAKQSASINTTTPALPTPPTLTASTTPTPTSTLPLIPPSSAPSASFPAQEAPASPLSPPSSPPLSKTCTAHTVTETGDEDLAIPIPTGRDRGGATGTGTSTGRKDLKTVFVTVTSPLSSPAPAQQTSTTPGGARRRGRNVRRQRQRDV</sequence>
<dbReference type="FunFam" id="2.60.120.200:FF:000114">
    <property type="entry name" value="Probable endo-1,3(4)-beta-glucanase NFIA_089530"/>
    <property type="match status" value="1"/>
</dbReference>
<protein>
    <recommendedName>
        <fullName evidence="3">endo-1,3(4)-beta-glucanase</fullName>
        <ecNumber evidence="3">3.2.1.6</ecNumber>
    </recommendedName>
</protein>
<dbReference type="RefSeq" id="XP_033658899.1">
    <property type="nucleotide sequence ID" value="XM_033794306.1"/>
</dbReference>
<name>A0A6A6JXL6_WESOR</name>
<reference evidence="9" key="1">
    <citation type="journal article" date="2020" name="Stud. Mycol.">
        <title>101 Dothideomycetes genomes: a test case for predicting lifestyles and emergence of pathogens.</title>
        <authorList>
            <person name="Haridas S."/>
            <person name="Albert R."/>
            <person name="Binder M."/>
            <person name="Bloem J."/>
            <person name="Labutti K."/>
            <person name="Salamov A."/>
            <person name="Andreopoulos B."/>
            <person name="Baker S."/>
            <person name="Barry K."/>
            <person name="Bills G."/>
            <person name="Bluhm B."/>
            <person name="Cannon C."/>
            <person name="Castanera R."/>
            <person name="Culley D."/>
            <person name="Daum C."/>
            <person name="Ezra D."/>
            <person name="Gonzalez J."/>
            <person name="Henrissat B."/>
            <person name="Kuo A."/>
            <person name="Liang C."/>
            <person name="Lipzen A."/>
            <person name="Lutzoni F."/>
            <person name="Magnuson J."/>
            <person name="Mondo S."/>
            <person name="Nolan M."/>
            <person name="Ohm R."/>
            <person name="Pangilinan J."/>
            <person name="Park H.-J."/>
            <person name="Ramirez L."/>
            <person name="Alfaro M."/>
            <person name="Sun H."/>
            <person name="Tritt A."/>
            <person name="Yoshinaga Y."/>
            <person name="Zwiers L.-H."/>
            <person name="Turgeon B."/>
            <person name="Goodwin S."/>
            <person name="Spatafora J."/>
            <person name="Crous P."/>
            <person name="Grigoriev I."/>
        </authorList>
    </citation>
    <scope>NUCLEOTIDE SEQUENCE</scope>
    <source>
        <strain evidence="9">CBS 379.55</strain>
    </source>
</reference>
<feature type="compositionally biased region" description="Low complexity" evidence="6">
    <location>
        <begin position="412"/>
        <end position="438"/>
    </location>
</feature>
<dbReference type="Proteomes" id="UP000800097">
    <property type="component" value="Unassembled WGS sequence"/>
</dbReference>
<feature type="signal peptide" evidence="7">
    <location>
        <begin position="1"/>
        <end position="18"/>
    </location>
</feature>
<keyword evidence="4" id="KW-0378">Hydrolase</keyword>
<keyword evidence="7" id="KW-0732">Signal</keyword>
<evidence type="ECO:0000256" key="7">
    <source>
        <dbReference type="SAM" id="SignalP"/>
    </source>
</evidence>
<dbReference type="GO" id="GO:0052861">
    <property type="term" value="F:endo-1,3(4)-beta-glucanase activity"/>
    <property type="evidence" value="ECO:0007669"/>
    <property type="project" value="UniProtKB-EC"/>
</dbReference>
<keyword evidence="5" id="KW-0326">Glycosidase</keyword>
<dbReference type="CDD" id="cd02181">
    <property type="entry name" value="GH16_fungal_Lam16A_glucanase"/>
    <property type="match status" value="1"/>
</dbReference>
<evidence type="ECO:0000313" key="10">
    <source>
        <dbReference type="Proteomes" id="UP000800097"/>
    </source>
</evidence>